<evidence type="ECO:0000256" key="1">
    <source>
        <dbReference type="SAM" id="MobiDB-lite"/>
    </source>
</evidence>
<reference evidence="3" key="1">
    <citation type="submission" date="2014-03" db="EMBL/GenBank/DDBJ databases">
        <authorList>
            <person name="Aksoy S."/>
            <person name="Warren W."/>
            <person name="Wilson R.K."/>
        </authorList>
    </citation>
    <scope>NUCLEOTIDE SEQUENCE [LARGE SCALE GENOMIC DNA]</scope>
    <source>
        <strain evidence="3">IAEA</strain>
    </source>
</reference>
<name>A0A1B0A8Q0_GLOPL</name>
<feature type="compositionally biased region" description="Basic and acidic residues" evidence="1">
    <location>
        <begin position="28"/>
        <end position="37"/>
    </location>
</feature>
<evidence type="ECO:0000313" key="2">
    <source>
        <dbReference type="EnsemblMetazoa" id="GPAI037856-PA"/>
    </source>
</evidence>
<accession>A0A1B0A8Q0</accession>
<evidence type="ECO:0000313" key="3">
    <source>
        <dbReference type="Proteomes" id="UP000092445"/>
    </source>
</evidence>
<dbReference type="EnsemblMetazoa" id="GPAI037856-RA">
    <property type="protein sequence ID" value="GPAI037856-PA"/>
    <property type="gene ID" value="GPAI037856"/>
</dbReference>
<dbReference type="AlphaFoldDB" id="A0A1B0A8Q0"/>
<feature type="compositionally biased region" description="Polar residues" evidence="1">
    <location>
        <begin position="38"/>
        <end position="53"/>
    </location>
</feature>
<dbReference type="VEuPathDB" id="VectorBase:GPAI037856"/>
<keyword evidence="3" id="KW-1185">Reference proteome</keyword>
<dbReference type="STRING" id="7398.A0A1B0A8Q0"/>
<feature type="compositionally biased region" description="Acidic residues" evidence="1">
    <location>
        <begin position="60"/>
        <end position="69"/>
    </location>
</feature>
<feature type="region of interest" description="Disordered" evidence="1">
    <location>
        <begin position="1"/>
        <end position="84"/>
    </location>
</feature>
<organism evidence="2 3">
    <name type="scientific">Glossina pallidipes</name>
    <name type="common">Tsetse fly</name>
    <dbReference type="NCBI Taxonomy" id="7398"/>
    <lineage>
        <taxon>Eukaryota</taxon>
        <taxon>Metazoa</taxon>
        <taxon>Ecdysozoa</taxon>
        <taxon>Arthropoda</taxon>
        <taxon>Hexapoda</taxon>
        <taxon>Insecta</taxon>
        <taxon>Pterygota</taxon>
        <taxon>Neoptera</taxon>
        <taxon>Endopterygota</taxon>
        <taxon>Diptera</taxon>
        <taxon>Brachycera</taxon>
        <taxon>Muscomorpha</taxon>
        <taxon>Hippoboscoidea</taxon>
        <taxon>Glossinidae</taxon>
        <taxon>Glossina</taxon>
    </lineage>
</organism>
<protein>
    <submittedName>
        <fullName evidence="2">Uncharacterized protein</fullName>
    </submittedName>
</protein>
<reference evidence="2" key="2">
    <citation type="submission" date="2020-05" db="UniProtKB">
        <authorList>
            <consortium name="EnsemblMetazoa"/>
        </authorList>
    </citation>
    <scope>IDENTIFICATION</scope>
    <source>
        <strain evidence="2">IAEA</strain>
    </source>
</reference>
<sequence>MATDGLDTCNMPTEEKDALLDSQPNNSCERHIKKLDNKNYTPLTSSFTNDSIENQNNGSDESDDDDDDDQHNHEINDVNNIDDNEVEVDADNDIAMAASTNVVHNTEDPPYVGYVGNQEEGEADFRNAEEDMNIDETFLESSLNTIKHY</sequence>
<proteinExistence type="predicted"/>
<dbReference type="Proteomes" id="UP000092445">
    <property type="component" value="Unassembled WGS sequence"/>
</dbReference>